<sequence>MKAIAYNINPKEKEWLILANYKKHDITIIANSLTIDTLNFAAGKEALIVFNEDPINATIIKGLEDLGIKYIANSSFDYKHIDLAAAKVSGIKIANIPFKDGGALENMQQVITNLDNWAAGKCIGEACCCQSNCAVKLVQKENGQH</sequence>
<dbReference type="SUPFAM" id="SSF52283">
    <property type="entry name" value="Formate/glycerate dehydrogenase catalytic domain-like"/>
    <property type="match status" value="1"/>
</dbReference>
<dbReference type="Pfam" id="PF00389">
    <property type="entry name" value="2-Hacid_dh"/>
    <property type="match status" value="1"/>
</dbReference>
<evidence type="ECO:0000313" key="4">
    <source>
        <dbReference type="Proteomes" id="UP000292884"/>
    </source>
</evidence>
<evidence type="ECO:0000256" key="1">
    <source>
        <dbReference type="ARBA" id="ARBA00023027"/>
    </source>
</evidence>
<proteinExistence type="predicted"/>
<organism evidence="3 4">
    <name type="scientific">Pedobacter frigiditerrae</name>
    <dbReference type="NCBI Taxonomy" id="2530452"/>
    <lineage>
        <taxon>Bacteria</taxon>
        <taxon>Pseudomonadati</taxon>
        <taxon>Bacteroidota</taxon>
        <taxon>Sphingobacteriia</taxon>
        <taxon>Sphingobacteriales</taxon>
        <taxon>Sphingobacteriaceae</taxon>
        <taxon>Pedobacter</taxon>
    </lineage>
</organism>
<dbReference type="AlphaFoldDB" id="A0A4R0MT16"/>
<name>A0A4R0MT16_9SPHI</name>
<protein>
    <submittedName>
        <fullName evidence="3">Lactate dehydrogenase</fullName>
    </submittedName>
</protein>
<dbReference type="EMBL" id="SJSK01000003">
    <property type="protein sequence ID" value="TCC90168.1"/>
    <property type="molecule type" value="Genomic_DNA"/>
</dbReference>
<dbReference type="Gene3D" id="3.40.50.720">
    <property type="entry name" value="NAD(P)-binding Rossmann-like Domain"/>
    <property type="match status" value="1"/>
</dbReference>
<feature type="domain" description="D-isomer specific 2-hydroxyacid dehydrogenase catalytic" evidence="2">
    <location>
        <begin position="13"/>
        <end position="98"/>
    </location>
</feature>
<dbReference type="InterPro" id="IPR058205">
    <property type="entry name" value="D-LDH-like"/>
</dbReference>
<dbReference type="GO" id="GO:0008720">
    <property type="term" value="F:D-lactate dehydrogenase (NAD+) activity"/>
    <property type="evidence" value="ECO:0007669"/>
    <property type="project" value="TreeGrafter"/>
</dbReference>
<comment type="caution">
    <text evidence="3">The sequence shown here is derived from an EMBL/GenBank/DDBJ whole genome shotgun (WGS) entry which is preliminary data.</text>
</comment>
<dbReference type="PANTHER" id="PTHR43026:SF1">
    <property type="entry name" value="2-HYDROXYACID DEHYDROGENASE HOMOLOG 1-RELATED"/>
    <property type="match status" value="1"/>
</dbReference>
<dbReference type="GO" id="GO:0051287">
    <property type="term" value="F:NAD binding"/>
    <property type="evidence" value="ECO:0007669"/>
    <property type="project" value="InterPro"/>
</dbReference>
<accession>A0A4R0MT16</accession>
<keyword evidence="4" id="KW-1185">Reference proteome</keyword>
<dbReference type="InterPro" id="IPR006139">
    <property type="entry name" value="D-isomer_2_OHA_DH_cat_dom"/>
</dbReference>
<keyword evidence="1" id="KW-0520">NAD</keyword>
<evidence type="ECO:0000313" key="3">
    <source>
        <dbReference type="EMBL" id="TCC90168.1"/>
    </source>
</evidence>
<dbReference type="RefSeq" id="WP_131553570.1">
    <property type="nucleotide sequence ID" value="NZ_SJSK01000003.1"/>
</dbReference>
<dbReference type="OrthoDB" id="1522997at2"/>
<dbReference type="PANTHER" id="PTHR43026">
    <property type="entry name" value="2-HYDROXYACID DEHYDROGENASE HOMOLOG 1-RELATED"/>
    <property type="match status" value="1"/>
</dbReference>
<evidence type="ECO:0000259" key="2">
    <source>
        <dbReference type="Pfam" id="PF00389"/>
    </source>
</evidence>
<dbReference type="Proteomes" id="UP000292884">
    <property type="component" value="Unassembled WGS sequence"/>
</dbReference>
<gene>
    <name evidence="3" type="ORF">EZ428_12850</name>
</gene>
<reference evidence="3 4" key="1">
    <citation type="submission" date="2019-02" db="EMBL/GenBank/DDBJ databases">
        <title>Pedobacter sp. RP-1-13 sp. nov., isolated from Arctic soil.</title>
        <authorList>
            <person name="Dahal R.H."/>
        </authorList>
    </citation>
    <scope>NUCLEOTIDE SEQUENCE [LARGE SCALE GENOMIC DNA]</scope>
    <source>
        <strain evidence="3 4">RP-1-13</strain>
    </source>
</reference>